<feature type="compositionally biased region" description="Polar residues" evidence="1">
    <location>
        <begin position="137"/>
        <end position="148"/>
    </location>
</feature>
<feature type="compositionally biased region" description="Basic and acidic residues" evidence="1">
    <location>
        <begin position="326"/>
        <end position="336"/>
    </location>
</feature>
<feature type="domain" description="DUF8035" evidence="2">
    <location>
        <begin position="720"/>
        <end position="771"/>
    </location>
</feature>
<feature type="compositionally biased region" description="Basic and acidic residues" evidence="1">
    <location>
        <begin position="89"/>
        <end position="102"/>
    </location>
</feature>
<name>A0AAJ0H2W5_9PEZI</name>
<evidence type="ECO:0000313" key="4">
    <source>
        <dbReference type="Proteomes" id="UP001273166"/>
    </source>
</evidence>
<evidence type="ECO:0000259" key="2">
    <source>
        <dbReference type="Pfam" id="PF26118"/>
    </source>
</evidence>
<dbReference type="AlphaFoldDB" id="A0AAJ0H2W5"/>
<feature type="region of interest" description="Disordered" evidence="1">
    <location>
        <begin position="610"/>
        <end position="720"/>
    </location>
</feature>
<feature type="region of interest" description="Disordered" evidence="1">
    <location>
        <begin position="373"/>
        <end position="597"/>
    </location>
</feature>
<keyword evidence="4" id="KW-1185">Reference proteome</keyword>
<dbReference type="PANTHER" id="PTHR42081:SF1">
    <property type="entry name" value="ZINC FINGER PROTEIN DHHC DOMAIN CONTAINING PROTEIN"/>
    <property type="match status" value="1"/>
</dbReference>
<feature type="compositionally biased region" description="Basic and acidic residues" evidence="1">
    <location>
        <begin position="610"/>
        <end position="648"/>
    </location>
</feature>
<organism evidence="3 4">
    <name type="scientific">Chaetomium strumarium</name>
    <dbReference type="NCBI Taxonomy" id="1170767"/>
    <lineage>
        <taxon>Eukaryota</taxon>
        <taxon>Fungi</taxon>
        <taxon>Dikarya</taxon>
        <taxon>Ascomycota</taxon>
        <taxon>Pezizomycotina</taxon>
        <taxon>Sordariomycetes</taxon>
        <taxon>Sordariomycetidae</taxon>
        <taxon>Sordariales</taxon>
        <taxon>Chaetomiaceae</taxon>
        <taxon>Chaetomium</taxon>
    </lineage>
</organism>
<feature type="region of interest" description="Disordered" evidence="1">
    <location>
        <begin position="309"/>
        <end position="336"/>
    </location>
</feature>
<dbReference type="PANTHER" id="PTHR42081">
    <property type="entry name" value="ZINC FINGER PROTEIN DHHC DOMAIN CONTAINING PROTEIN"/>
    <property type="match status" value="1"/>
</dbReference>
<protein>
    <recommendedName>
        <fullName evidence="2">DUF8035 domain-containing protein</fullName>
    </recommendedName>
</protein>
<dbReference type="GeneID" id="87887624"/>
<dbReference type="Proteomes" id="UP001273166">
    <property type="component" value="Unassembled WGS sequence"/>
</dbReference>
<dbReference type="Pfam" id="PF26118">
    <property type="entry name" value="DUF8035"/>
    <property type="match status" value="1"/>
</dbReference>
<feature type="compositionally biased region" description="Basic and acidic residues" evidence="1">
    <location>
        <begin position="484"/>
        <end position="524"/>
    </location>
</feature>
<feature type="compositionally biased region" description="Basic and acidic residues" evidence="1">
    <location>
        <begin position="377"/>
        <end position="465"/>
    </location>
</feature>
<reference evidence="3" key="2">
    <citation type="submission" date="2023-06" db="EMBL/GenBank/DDBJ databases">
        <authorList>
            <consortium name="Lawrence Berkeley National Laboratory"/>
            <person name="Mondo S.J."/>
            <person name="Hensen N."/>
            <person name="Bonometti L."/>
            <person name="Westerberg I."/>
            <person name="Brannstrom I.O."/>
            <person name="Guillou S."/>
            <person name="Cros-Aarteil S."/>
            <person name="Calhoun S."/>
            <person name="Haridas S."/>
            <person name="Kuo A."/>
            <person name="Pangilinan J."/>
            <person name="Riley R."/>
            <person name="Labutti K."/>
            <person name="Andreopoulos B."/>
            <person name="Lipzen A."/>
            <person name="Chen C."/>
            <person name="Yanf M."/>
            <person name="Daum C."/>
            <person name="Ng V."/>
            <person name="Clum A."/>
            <person name="Steindorff A."/>
            <person name="Ohm R."/>
            <person name="Martin F."/>
            <person name="Silar P."/>
            <person name="Natvig D."/>
            <person name="Lalanne C."/>
            <person name="Gautier V."/>
            <person name="Ament-Velasquez S.L."/>
            <person name="Kruys A."/>
            <person name="Hutchinson M.I."/>
            <person name="Powell A.J."/>
            <person name="Barry K."/>
            <person name="Miller A.N."/>
            <person name="Grigoriev I.V."/>
            <person name="Debuchy R."/>
            <person name="Gladieux P."/>
            <person name="Thoren M.H."/>
            <person name="Johannesson H."/>
        </authorList>
    </citation>
    <scope>NUCLEOTIDE SEQUENCE</scope>
    <source>
        <strain evidence="3">CBS 333.67</strain>
    </source>
</reference>
<comment type="caution">
    <text evidence="3">The sequence shown here is derived from an EMBL/GenBank/DDBJ whole genome shotgun (WGS) entry which is preliminary data.</text>
</comment>
<proteinExistence type="predicted"/>
<reference evidence="3" key="1">
    <citation type="journal article" date="2023" name="Mol. Phylogenet. Evol.">
        <title>Genome-scale phylogeny and comparative genomics of the fungal order Sordariales.</title>
        <authorList>
            <person name="Hensen N."/>
            <person name="Bonometti L."/>
            <person name="Westerberg I."/>
            <person name="Brannstrom I.O."/>
            <person name="Guillou S."/>
            <person name="Cros-Aarteil S."/>
            <person name="Calhoun S."/>
            <person name="Haridas S."/>
            <person name="Kuo A."/>
            <person name="Mondo S."/>
            <person name="Pangilinan J."/>
            <person name="Riley R."/>
            <person name="LaButti K."/>
            <person name="Andreopoulos B."/>
            <person name="Lipzen A."/>
            <person name="Chen C."/>
            <person name="Yan M."/>
            <person name="Daum C."/>
            <person name="Ng V."/>
            <person name="Clum A."/>
            <person name="Steindorff A."/>
            <person name="Ohm R.A."/>
            <person name="Martin F."/>
            <person name="Silar P."/>
            <person name="Natvig D.O."/>
            <person name="Lalanne C."/>
            <person name="Gautier V."/>
            <person name="Ament-Velasquez S.L."/>
            <person name="Kruys A."/>
            <person name="Hutchinson M.I."/>
            <person name="Powell A.J."/>
            <person name="Barry K."/>
            <person name="Miller A.N."/>
            <person name="Grigoriev I.V."/>
            <person name="Debuchy R."/>
            <person name="Gladieux P."/>
            <person name="Hiltunen Thoren M."/>
            <person name="Johannesson H."/>
        </authorList>
    </citation>
    <scope>NUCLEOTIDE SEQUENCE</scope>
    <source>
        <strain evidence="3">CBS 333.67</strain>
    </source>
</reference>
<dbReference type="InterPro" id="IPR058348">
    <property type="entry name" value="DUF8035"/>
</dbReference>
<accession>A0AAJ0H2W5</accession>
<feature type="compositionally biased region" description="Basic and acidic residues" evidence="1">
    <location>
        <begin position="657"/>
        <end position="668"/>
    </location>
</feature>
<feature type="region of interest" description="Disordered" evidence="1">
    <location>
        <begin position="1"/>
        <end position="30"/>
    </location>
</feature>
<feature type="compositionally biased region" description="Basic and acidic residues" evidence="1">
    <location>
        <begin position="162"/>
        <end position="180"/>
    </location>
</feature>
<evidence type="ECO:0000313" key="3">
    <source>
        <dbReference type="EMBL" id="KAK3310852.1"/>
    </source>
</evidence>
<sequence length="782" mass="89093">MADPARYRYADTAGRRSPPLYNPARSSMPVTSGGYSSLYSGDLHAMSASHHEGLASRAPEEYRTSAIPVSTTTYAVRKELVSRSTGVHDSTRVHRVTDDNSKRPIIVTTKHHPSSPRSGSPPRHAYRSSDEGPYYTQPASSIPRSRVTNHPPASASMDDEEYQRLKDRTHYDRLERRGGDPYRAPRPGSLYAGPNHRINTLEFDEEGYEYTKPSDLARYDLDHDQRRRPRRESLDRYYRPTVSISTDLARPFDQTDRRVRGPPPTAWGLDKINRPAAGGIYEGAGSRMPLPPQVPLAPEARPLNLLDALESPREEHRSTRPVSTYQDDRDRLGHRGHYYYDDDLASRDTRDRDHDYYQDDSVTARGFGIRVSSDDFEDRRRPAEKQYHDGRRERREPQGRYEVREPRRRSDDDLEVVKHEYDERDHRRRHDRDYVVDGEARRDRKERRSDDDESDSKKERLRDKVAAGLGIAAASLGVGSAVRGTDDRDHEDRSPSRRHRHEETGRRDPDEVDSRGKSSRREPLLGDEEFEIVEYPRDRERSENGTGMEPEARGSKRNGDAEAPSSREHSASTDDDGKPRTRRRHRDSAFDPNDTAALAEMKARLAALKADEAARKAEQAGGDGKEVAPIREHSPERKPSPVEKRDPDADASALVPRDNEKSRDERQVRVVPPPKETEKKPIKGILKPPRPQFPEEPNPVREGVAPHKDDKTKANVPPGARWTKISRKMVNPEALKIGKERFEVRDDFVIVLRVLSKEEIQAYAAATATLRGTNMQPDPCRV</sequence>
<gene>
    <name evidence="3" type="ORF">B0T15DRAFT_52476</name>
</gene>
<feature type="compositionally biased region" description="Low complexity" evidence="1">
    <location>
        <begin position="466"/>
        <end position="482"/>
    </location>
</feature>
<feature type="compositionally biased region" description="Basic and acidic residues" evidence="1">
    <location>
        <begin position="704"/>
        <end position="713"/>
    </location>
</feature>
<dbReference type="RefSeq" id="XP_062726632.1">
    <property type="nucleotide sequence ID" value="XM_062868795.1"/>
</dbReference>
<feature type="compositionally biased region" description="Pro residues" evidence="1">
    <location>
        <begin position="688"/>
        <end position="697"/>
    </location>
</feature>
<feature type="compositionally biased region" description="Basic and acidic residues" evidence="1">
    <location>
        <begin position="550"/>
        <end position="579"/>
    </location>
</feature>
<evidence type="ECO:0000256" key="1">
    <source>
        <dbReference type="SAM" id="MobiDB-lite"/>
    </source>
</evidence>
<dbReference type="EMBL" id="JAUDZG010000001">
    <property type="protein sequence ID" value="KAK3310852.1"/>
    <property type="molecule type" value="Genomic_DNA"/>
</dbReference>
<feature type="region of interest" description="Disordered" evidence="1">
    <location>
        <begin position="82"/>
        <end position="195"/>
    </location>
</feature>
<feature type="compositionally biased region" description="Basic and acidic residues" evidence="1">
    <location>
        <begin position="534"/>
        <end position="543"/>
    </location>
</feature>